<dbReference type="Proteomes" id="UP000044841">
    <property type="component" value="Unassembled WGS sequence"/>
</dbReference>
<feature type="domain" description="TECPR1-like DysF" evidence="2">
    <location>
        <begin position="90"/>
        <end position="234"/>
    </location>
</feature>
<dbReference type="AlphaFoldDB" id="A0A0K6GFQ8"/>
<keyword evidence="4" id="KW-1185">Reference proteome</keyword>
<dbReference type="EMBL" id="CYGV01001844">
    <property type="protein sequence ID" value="CUA77432.1"/>
    <property type="molecule type" value="Genomic_DNA"/>
</dbReference>
<dbReference type="InterPro" id="IPR010482">
    <property type="entry name" value="TECPR1-like_DysF"/>
</dbReference>
<feature type="compositionally biased region" description="Basic residues" evidence="1">
    <location>
        <begin position="39"/>
        <end position="50"/>
    </location>
</feature>
<feature type="region of interest" description="Disordered" evidence="1">
    <location>
        <begin position="259"/>
        <end position="280"/>
    </location>
</feature>
<evidence type="ECO:0000313" key="3">
    <source>
        <dbReference type="EMBL" id="CUA77432.1"/>
    </source>
</evidence>
<protein>
    <recommendedName>
        <fullName evidence="2">TECPR1-like DysF domain-containing protein</fullName>
    </recommendedName>
</protein>
<feature type="compositionally biased region" description="Polar residues" evidence="1">
    <location>
        <begin position="52"/>
        <end position="68"/>
    </location>
</feature>
<dbReference type="GO" id="GO:0005778">
    <property type="term" value="C:peroxisomal membrane"/>
    <property type="evidence" value="ECO:0007669"/>
    <property type="project" value="UniProtKB-ARBA"/>
</dbReference>
<proteinExistence type="predicted"/>
<sequence length="460" mass="51775">MSQRSSTSKSINTDTIPTLPVASSEPVPASVQHHLATARNKRRISLRPHRLSVSSALSKNNDPSVASSRSKRRRGVDLDVAEVEPEPECVIRTDVHVADRTESQDDESKDVYEWAILYENQRGITIFSIPYYSKLSLLPNDPPPFTVPNEPTGHGKGKSGQRTTLRAPGALADYQLPDPTWRWVSKYWMVDMRGDGEVQQDGYEYNWCFRSKGWRASIGSFNAGGWVRRRRWVRLMMRPANAGSPLLPSTHEDGFTATPTSTLPLPTQPSTTTINESEKNEREDALIWRGDDGDWLRVRDALKDFRSDGRRLEAWERWLALEEQALLAHATERLGIGVGNGIKLRMDDWDLRHALDPASPISCDTTPGTTYIKTPAPSKDIVLPVLRENFQRILATFIFPDSRAQFLELLRLAGYNEYLIPQLSTFDSHSDFWSLARSATPQSQSPGKSAKRLSSIADLH</sequence>
<reference evidence="3 4" key="1">
    <citation type="submission" date="2015-07" db="EMBL/GenBank/DDBJ databases">
        <authorList>
            <person name="Noorani M."/>
        </authorList>
    </citation>
    <scope>NUCLEOTIDE SEQUENCE [LARGE SCALE GENOMIC DNA]</scope>
    <source>
        <strain evidence="3">BBA 69670</strain>
    </source>
</reference>
<dbReference type="Pfam" id="PF06398">
    <property type="entry name" value="Pex24p"/>
    <property type="match status" value="1"/>
</dbReference>
<evidence type="ECO:0000256" key="1">
    <source>
        <dbReference type="SAM" id="MobiDB-lite"/>
    </source>
</evidence>
<name>A0A0K6GFQ8_9AGAM</name>
<feature type="region of interest" description="Disordered" evidence="1">
    <location>
        <begin position="439"/>
        <end position="460"/>
    </location>
</feature>
<feature type="region of interest" description="Disordered" evidence="1">
    <location>
        <begin position="1"/>
        <end position="77"/>
    </location>
</feature>
<gene>
    <name evidence="3" type="ORF">RSOLAG22IIIB_02446</name>
</gene>
<feature type="compositionally biased region" description="Polar residues" evidence="1">
    <location>
        <begin position="1"/>
        <end position="16"/>
    </location>
</feature>
<feature type="compositionally biased region" description="Low complexity" evidence="1">
    <location>
        <begin position="259"/>
        <end position="273"/>
    </location>
</feature>
<organism evidence="3 4">
    <name type="scientific">Rhizoctonia solani</name>
    <dbReference type="NCBI Taxonomy" id="456999"/>
    <lineage>
        <taxon>Eukaryota</taxon>
        <taxon>Fungi</taxon>
        <taxon>Dikarya</taxon>
        <taxon>Basidiomycota</taxon>
        <taxon>Agaricomycotina</taxon>
        <taxon>Agaricomycetes</taxon>
        <taxon>Cantharellales</taxon>
        <taxon>Ceratobasidiaceae</taxon>
        <taxon>Rhizoctonia</taxon>
    </lineage>
</organism>
<evidence type="ECO:0000313" key="4">
    <source>
        <dbReference type="Proteomes" id="UP000044841"/>
    </source>
</evidence>
<accession>A0A0K6GFQ8</accession>
<dbReference type="GO" id="GO:0007031">
    <property type="term" value="P:peroxisome organization"/>
    <property type="evidence" value="ECO:0007669"/>
    <property type="project" value="UniProtKB-ARBA"/>
</dbReference>
<evidence type="ECO:0000259" key="2">
    <source>
        <dbReference type="Pfam" id="PF06398"/>
    </source>
</evidence>